<keyword evidence="1" id="KW-1133">Transmembrane helix</keyword>
<accession>A0ABQ6H5J8</accession>
<keyword evidence="1" id="KW-0472">Membrane</keyword>
<dbReference type="Proteomes" id="UP001157133">
    <property type="component" value="Unassembled WGS sequence"/>
</dbReference>
<comment type="caution">
    <text evidence="2">The sequence shown here is derived from an EMBL/GenBank/DDBJ whole genome shotgun (WGS) entry which is preliminary data.</text>
</comment>
<dbReference type="EMBL" id="BSSU01000007">
    <property type="protein sequence ID" value="GLX82141.1"/>
    <property type="molecule type" value="Genomic_DNA"/>
</dbReference>
<evidence type="ECO:0000313" key="2">
    <source>
        <dbReference type="EMBL" id="GLX82141.1"/>
    </source>
</evidence>
<feature type="transmembrane region" description="Helical" evidence="1">
    <location>
        <begin position="7"/>
        <end position="26"/>
    </location>
</feature>
<sequence length="168" mass="19115">MIRLSRAGWNNVIIYAVMAFILLINMTQNKQEQASEQLISSVSLIEDHEIILTLTVNQLVSIERIGQTWRSLPNVIAGQPLEQMMSTWHDVALQSIDKPEYFDKAKATIVSALIAGQSDLYYFMLLPTPDALLVVKQTPSGETYWFQGERQLYQQLLPVAVLQTQEVY</sequence>
<proteinExistence type="predicted"/>
<gene>
    <name evidence="2" type="ORF">theurythT_15930</name>
</gene>
<organism evidence="2 3">
    <name type="scientific">Thalassotalea eurytherma</name>
    <dbReference type="NCBI Taxonomy" id="1144278"/>
    <lineage>
        <taxon>Bacteria</taxon>
        <taxon>Pseudomonadati</taxon>
        <taxon>Pseudomonadota</taxon>
        <taxon>Gammaproteobacteria</taxon>
        <taxon>Alteromonadales</taxon>
        <taxon>Colwelliaceae</taxon>
        <taxon>Thalassotalea</taxon>
    </lineage>
</organism>
<name>A0ABQ6H5J8_9GAMM</name>
<evidence type="ECO:0008006" key="4">
    <source>
        <dbReference type="Google" id="ProtNLM"/>
    </source>
</evidence>
<reference evidence="2 3" key="1">
    <citation type="submission" date="2023-03" db="EMBL/GenBank/DDBJ databases">
        <title>Draft genome sequence of Thalassotalea eurytherma JCM 18482T.</title>
        <authorList>
            <person name="Sawabe T."/>
        </authorList>
    </citation>
    <scope>NUCLEOTIDE SEQUENCE [LARGE SCALE GENOMIC DNA]</scope>
    <source>
        <strain evidence="2 3">JCM 18482</strain>
    </source>
</reference>
<keyword evidence="1" id="KW-0812">Transmembrane</keyword>
<protein>
    <recommendedName>
        <fullName evidence="4">DUF4340 domain-containing protein</fullName>
    </recommendedName>
</protein>
<evidence type="ECO:0000313" key="3">
    <source>
        <dbReference type="Proteomes" id="UP001157133"/>
    </source>
</evidence>
<keyword evidence="3" id="KW-1185">Reference proteome</keyword>
<dbReference type="RefSeq" id="WP_284207499.1">
    <property type="nucleotide sequence ID" value="NZ_BSSU01000007.1"/>
</dbReference>
<evidence type="ECO:0000256" key="1">
    <source>
        <dbReference type="SAM" id="Phobius"/>
    </source>
</evidence>